<evidence type="ECO:0000313" key="3">
    <source>
        <dbReference type="Proteomes" id="UP000186878"/>
    </source>
</evidence>
<dbReference type="RefSeq" id="WP_075569202.1">
    <property type="nucleotide sequence ID" value="NZ_MSDO01000005.1"/>
</dbReference>
<dbReference type="Proteomes" id="UP000186878">
    <property type="component" value="Unassembled WGS sequence"/>
</dbReference>
<keyword evidence="1" id="KW-0812">Transmembrane</keyword>
<gene>
    <name evidence="2" type="ORF">BTW07_05690</name>
</gene>
<evidence type="ECO:0000313" key="2">
    <source>
        <dbReference type="EMBL" id="OLO05105.1"/>
    </source>
</evidence>
<keyword evidence="1" id="KW-0472">Membrane</keyword>
<organism evidence="2 3">
    <name type="scientific">Salinicola socius</name>
    <dbReference type="NCBI Taxonomy" id="404433"/>
    <lineage>
        <taxon>Bacteria</taxon>
        <taxon>Pseudomonadati</taxon>
        <taxon>Pseudomonadota</taxon>
        <taxon>Gammaproteobacteria</taxon>
        <taxon>Oceanospirillales</taxon>
        <taxon>Halomonadaceae</taxon>
        <taxon>Salinicola</taxon>
    </lineage>
</organism>
<dbReference type="STRING" id="404433.BTW07_05690"/>
<proteinExistence type="predicted"/>
<dbReference type="EMBL" id="MSDO01000005">
    <property type="protein sequence ID" value="OLO05105.1"/>
    <property type="molecule type" value="Genomic_DNA"/>
</dbReference>
<protein>
    <submittedName>
        <fullName evidence="2">Uncharacterized protein</fullName>
    </submittedName>
</protein>
<comment type="caution">
    <text evidence="2">The sequence shown here is derived from an EMBL/GenBank/DDBJ whole genome shotgun (WGS) entry which is preliminary data.</text>
</comment>
<feature type="transmembrane region" description="Helical" evidence="1">
    <location>
        <begin position="87"/>
        <end position="109"/>
    </location>
</feature>
<dbReference type="AlphaFoldDB" id="A0A1Q8SUH4"/>
<keyword evidence="3" id="KW-1185">Reference proteome</keyword>
<name>A0A1Q8SUH4_9GAMM</name>
<sequence length="110" mass="12646">MNRTNWQHALIGAVMMLVAWAILALFDIPGAALIAFAIPVVWFLARECTSHEYRLGVARGWRWGKKLPVRWWEGMARSWTRDSMLDWMTPALVCLLLLYAIQIGVDVFLT</sequence>
<reference evidence="2 3" key="1">
    <citation type="submission" date="2016-12" db="EMBL/GenBank/DDBJ databases">
        <title>Draft genome sequences of strains Salinicola socius SMB35, Salinicola sp. MH3R3-1 and Chromohalobacter sp. SMB17 from the Verkhnekamsk potash mining region of Russia.</title>
        <authorList>
            <person name="Mavrodi D.V."/>
            <person name="Olsson B.E."/>
            <person name="Korsakova E.S."/>
            <person name="Pyankova A."/>
            <person name="Mavrodi O.V."/>
            <person name="Plotnikova E.G."/>
        </authorList>
    </citation>
    <scope>NUCLEOTIDE SEQUENCE [LARGE SCALE GENOMIC DNA]</scope>
    <source>
        <strain evidence="2 3">SMB35</strain>
    </source>
</reference>
<feature type="transmembrane region" description="Helical" evidence="1">
    <location>
        <begin position="12"/>
        <end position="45"/>
    </location>
</feature>
<dbReference type="OrthoDB" id="7409763at2"/>
<accession>A0A1Q8SUH4</accession>
<evidence type="ECO:0000256" key="1">
    <source>
        <dbReference type="SAM" id="Phobius"/>
    </source>
</evidence>
<keyword evidence="1" id="KW-1133">Transmembrane helix</keyword>